<sequence length="104" mass="11525">MEIRDVHLDPRTFPAGEEGWKITLYLSAPQSRQGWDVSSTQALKRRARQEYELATIDEPEAPPAYVDVSTLSESVDIEDVAESEEPEDGETAVADDDSDTSVGR</sequence>
<feature type="region of interest" description="Disordered" evidence="1">
    <location>
        <begin position="77"/>
        <end position="104"/>
    </location>
</feature>
<comment type="caution">
    <text evidence="2">The sequence shown here is derived from an EMBL/GenBank/DDBJ whole genome shotgun (WGS) entry which is preliminary data.</text>
</comment>
<accession>A0A3S3Z6J4</accession>
<dbReference type="Proteomes" id="UP000288547">
    <property type="component" value="Unassembled WGS sequence"/>
</dbReference>
<reference evidence="2 3" key="1">
    <citation type="submission" date="2018-12" db="EMBL/GenBank/DDBJ databases">
        <authorList>
            <person name="Li F."/>
        </authorList>
    </citation>
    <scope>NUCLEOTIDE SEQUENCE [LARGE SCALE GENOMIC DNA]</scope>
    <source>
        <strain evidence="2 3">11W25H-1</strain>
    </source>
</reference>
<keyword evidence="3" id="KW-1185">Reference proteome</keyword>
<evidence type="ECO:0000313" key="2">
    <source>
        <dbReference type="EMBL" id="RWZ52910.1"/>
    </source>
</evidence>
<name>A0A3S3Z6J4_9MICO</name>
<proteinExistence type="predicted"/>
<evidence type="ECO:0000256" key="1">
    <source>
        <dbReference type="SAM" id="MobiDB-lite"/>
    </source>
</evidence>
<dbReference type="AlphaFoldDB" id="A0A3S3Z6J4"/>
<dbReference type="RefSeq" id="WP_128493753.1">
    <property type="nucleotide sequence ID" value="NZ_RZNB01000001.1"/>
</dbReference>
<protein>
    <submittedName>
        <fullName evidence="2">Uncharacterized protein</fullName>
    </submittedName>
</protein>
<gene>
    <name evidence="2" type="ORF">ELQ90_02940</name>
</gene>
<evidence type="ECO:0000313" key="3">
    <source>
        <dbReference type="Proteomes" id="UP000288547"/>
    </source>
</evidence>
<dbReference type="EMBL" id="RZNB01000001">
    <property type="protein sequence ID" value="RWZ52910.1"/>
    <property type="molecule type" value="Genomic_DNA"/>
</dbReference>
<organism evidence="2 3">
    <name type="scientific">Labedella phragmitis</name>
    <dbReference type="NCBI Taxonomy" id="2498849"/>
    <lineage>
        <taxon>Bacteria</taxon>
        <taxon>Bacillati</taxon>
        <taxon>Actinomycetota</taxon>
        <taxon>Actinomycetes</taxon>
        <taxon>Micrococcales</taxon>
        <taxon>Microbacteriaceae</taxon>
        <taxon>Labedella</taxon>
    </lineage>
</organism>